<proteinExistence type="predicted"/>
<comment type="caution">
    <text evidence="1">The sequence shown here is derived from an EMBL/GenBank/DDBJ whole genome shotgun (WGS) entry which is preliminary data.</text>
</comment>
<keyword evidence="2" id="KW-1185">Reference proteome</keyword>
<organism evidence="1 2">
    <name type="scientific">Dentiscutata erythropus</name>
    <dbReference type="NCBI Taxonomy" id="1348616"/>
    <lineage>
        <taxon>Eukaryota</taxon>
        <taxon>Fungi</taxon>
        <taxon>Fungi incertae sedis</taxon>
        <taxon>Mucoromycota</taxon>
        <taxon>Glomeromycotina</taxon>
        <taxon>Glomeromycetes</taxon>
        <taxon>Diversisporales</taxon>
        <taxon>Gigasporaceae</taxon>
        <taxon>Dentiscutata</taxon>
    </lineage>
</organism>
<accession>A0A9N9KI82</accession>
<evidence type="ECO:0000313" key="1">
    <source>
        <dbReference type="EMBL" id="CAG8828045.1"/>
    </source>
</evidence>
<feature type="non-terminal residue" evidence="1">
    <location>
        <position position="1"/>
    </location>
</feature>
<protein>
    <submittedName>
        <fullName evidence="1">26704_t:CDS:1</fullName>
    </submittedName>
</protein>
<dbReference type="AlphaFoldDB" id="A0A9N9KI82"/>
<name>A0A9N9KI82_9GLOM</name>
<gene>
    <name evidence="1" type="ORF">DERYTH_LOCUS28413</name>
</gene>
<evidence type="ECO:0000313" key="2">
    <source>
        <dbReference type="Proteomes" id="UP000789405"/>
    </source>
</evidence>
<dbReference type="Proteomes" id="UP000789405">
    <property type="component" value="Unassembled WGS sequence"/>
</dbReference>
<feature type="non-terminal residue" evidence="1">
    <location>
        <position position="46"/>
    </location>
</feature>
<dbReference type="EMBL" id="CAJVPY010070723">
    <property type="protein sequence ID" value="CAG8828045.1"/>
    <property type="molecule type" value="Genomic_DNA"/>
</dbReference>
<dbReference type="OrthoDB" id="2429411at2759"/>
<reference evidence="1" key="1">
    <citation type="submission" date="2021-06" db="EMBL/GenBank/DDBJ databases">
        <authorList>
            <person name="Kallberg Y."/>
            <person name="Tangrot J."/>
            <person name="Rosling A."/>
        </authorList>
    </citation>
    <scope>NUCLEOTIDE SEQUENCE</scope>
    <source>
        <strain evidence="1">MA453B</strain>
    </source>
</reference>
<sequence>CQKFVAGWCLKEKQKKRKTSVKRLMPQVKGLLETMFHTGTASPRNK</sequence>